<protein>
    <submittedName>
        <fullName evidence="2">DMT family transporter</fullName>
    </submittedName>
</protein>
<evidence type="ECO:0000313" key="3">
    <source>
        <dbReference type="Proteomes" id="UP000613255"/>
    </source>
</evidence>
<accession>A0A934HPY8</accession>
<dbReference type="Proteomes" id="UP000613255">
    <property type="component" value="Unassembled WGS sequence"/>
</dbReference>
<sequence>MVTLVFLLSLKRGAGFWRGALGEFYVWVALWSIPILGALTTASILILGQMIAALAVDHLGLIGLPARDIILPRLAAAGLVAAGLALSRF</sequence>
<name>A0A934HPY8_9RHOB</name>
<comment type="caution">
    <text evidence="2">The sequence shown here is derived from an EMBL/GenBank/DDBJ whole genome shotgun (WGS) entry which is preliminary data.</text>
</comment>
<feature type="transmembrane region" description="Helical" evidence="1">
    <location>
        <begin position="69"/>
        <end position="87"/>
    </location>
</feature>
<keyword evidence="1" id="KW-0812">Transmembrane</keyword>
<keyword evidence="1" id="KW-1133">Transmembrane helix</keyword>
<gene>
    <name evidence="2" type="ORF">JAO82_00985</name>
</gene>
<dbReference type="AlphaFoldDB" id="A0A934HPY8"/>
<dbReference type="EMBL" id="JAEIJD010000001">
    <property type="protein sequence ID" value="MBI6628440.1"/>
    <property type="molecule type" value="Genomic_DNA"/>
</dbReference>
<dbReference type="PANTHER" id="PTHR34821:SF2">
    <property type="entry name" value="INNER MEMBRANE PROTEIN YDCZ"/>
    <property type="match status" value="1"/>
</dbReference>
<keyword evidence="3" id="KW-1185">Reference proteome</keyword>
<evidence type="ECO:0000256" key="1">
    <source>
        <dbReference type="SAM" id="Phobius"/>
    </source>
</evidence>
<dbReference type="PANTHER" id="PTHR34821">
    <property type="entry name" value="INNER MEMBRANE PROTEIN YDCZ"/>
    <property type="match status" value="1"/>
</dbReference>
<evidence type="ECO:0000313" key="2">
    <source>
        <dbReference type="EMBL" id="MBI6628440.1"/>
    </source>
</evidence>
<dbReference type="GO" id="GO:0005886">
    <property type="term" value="C:plasma membrane"/>
    <property type="evidence" value="ECO:0007669"/>
    <property type="project" value="TreeGrafter"/>
</dbReference>
<keyword evidence="1" id="KW-0472">Membrane</keyword>
<proteinExistence type="predicted"/>
<feature type="transmembrane region" description="Helical" evidence="1">
    <location>
        <begin position="25"/>
        <end position="48"/>
    </location>
</feature>
<dbReference type="Pfam" id="PF04657">
    <property type="entry name" value="DMT_YdcZ"/>
    <property type="match status" value="1"/>
</dbReference>
<dbReference type="InterPro" id="IPR006750">
    <property type="entry name" value="YdcZ"/>
</dbReference>
<organism evidence="2 3">
    <name type="scientific">Pontibaca salina</name>
    <dbReference type="NCBI Taxonomy" id="2795731"/>
    <lineage>
        <taxon>Bacteria</taxon>
        <taxon>Pseudomonadati</taxon>
        <taxon>Pseudomonadota</taxon>
        <taxon>Alphaproteobacteria</taxon>
        <taxon>Rhodobacterales</taxon>
        <taxon>Roseobacteraceae</taxon>
        <taxon>Pontibaca</taxon>
    </lineage>
</organism>
<reference evidence="2" key="1">
    <citation type="submission" date="2020-12" db="EMBL/GenBank/DDBJ databases">
        <title>Pontibaca salina gen. nov., sp. nov., isolated from marine sediment.</title>
        <authorList>
            <person name="Bo J."/>
            <person name="Wang S."/>
            <person name="Song X."/>
            <person name="Du Z."/>
        </authorList>
    </citation>
    <scope>NUCLEOTIDE SEQUENCE</scope>
    <source>
        <strain evidence="2">S1109L</strain>
    </source>
</reference>